<reference evidence="2" key="1">
    <citation type="journal article" date="2020" name="Fungal Divers.">
        <title>Resolving the Mortierellaceae phylogeny through synthesis of multi-gene phylogenetics and phylogenomics.</title>
        <authorList>
            <person name="Vandepol N."/>
            <person name="Liber J."/>
            <person name="Desiro A."/>
            <person name="Na H."/>
            <person name="Kennedy M."/>
            <person name="Barry K."/>
            <person name="Grigoriev I.V."/>
            <person name="Miller A.N."/>
            <person name="O'Donnell K."/>
            <person name="Stajich J.E."/>
            <person name="Bonito G."/>
        </authorList>
    </citation>
    <scope>NUCLEOTIDE SEQUENCE</scope>
    <source>
        <strain evidence="2">KOD1015</strain>
    </source>
</reference>
<dbReference type="EMBL" id="JAABOA010000080">
    <property type="protein sequence ID" value="KAF9586049.1"/>
    <property type="molecule type" value="Genomic_DNA"/>
</dbReference>
<proteinExistence type="predicted"/>
<evidence type="ECO:0000313" key="3">
    <source>
        <dbReference type="Proteomes" id="UP000780801"/>
    </source>
</evidence>
<evidence type="ECO:0000313" key="2">
    <source>
        <dbReference type="EMBL" id="KAF9586049.1"/>
    </source>
</evidence>
<dbReference type="Proteomes" id="UP000780801">
    <property type="component" value="Unassembled WGS sequence"/>
</dbReference>
<name>A0A9P6G2W4_9FUNG</name>
<accession>A0A9P6G2W4</accession>
<gene>
    <name evidence="2" type="ORF">BGW38_010180</name>
</gene>
<comment type="caution">
    <text evidence="2">The sequence shown here is derived from an EMBL/GenBank/DDBJ whole genome shotgun (WGS) entry which is preliminary data.</text>
</comment>
<feature type="region of interest" description="Disordered" evidence="1">
    <location>
        <begin position="257"/>
        <end position="309"/>
    </location>
</feature>
<sequence length="1103" mass="122699">MSPERGKRPKHRRRTESSYSRQSSHRKAQPGPNLNSTASATVFSELDHAKFASLRGQSQSNPRIQPIATGINPLYGGASQSNKLAVPTGTMRHIVDSNMPLVLPMGSTPSVSGFPQYPFYPIGISSSESSFSTFSIPIPQPVLPSPLAFSPQSLPFFAPTPIQSQLPIFGPLPSYGAYPYLGLPPSNPMNPSDLELAIRNLGYSGMVDSQAYLPYPKSQGYLTSIPGLNVPADCDGGSLEEKLSAAQSHDQFEFIAGHADPPQQDDQISPQGQPTPSMEACARDQGQSDQQQSLQQQPEATQQGSSKTAPPMIFEYGGYFFSEYLIFLHDKLDGNPVNCSFRLYFICTGGVQPKAPSGQHRSRDFLLHLPKFSKGILLRKSSLAKVMAVFACHVEQMINRLLVHCDDSQRAWLERSKLLINSYPGLKNKKPINGADLKLLSTCLDDDRRLSTDENDWPIELPTLEQQSKQDQGKTRRIIDDVHRHQFVCLEHFRVTKSRLVTDWLIDAVKMSGGVYNPQSASIHLALRTPGLSNQFFVLLRETTMIRQLQIVLPWDIELATLKALQDAIVRSSVVILQLDWSQSSASLSYSTQTVSISPKDRNQIITEIMSNQKLTEFTQTGYDDFIIEDSTGKRQDKLQKLDLGVSSWSRQESYCEALLRVYPNLQDFKLRVRDVKTMLSSVYKYLLNSARLHEALTRFEVVKSADEGFAGDSRGLIVFGPSNDGKDHKIILSVDVDTSSLKSSAFTTSNLNKLRSIRLSQLSELNVDQRWGLPTFFSTLILDAKVLSEVAINCPACGFGTIYGQIADVVSQKSSTQALVLRLEDPSCNSLMAKFNYKPELSINADIFLTEISTNHLGELLSSLGEIEYPSSLKKVVIPNNVECDVLEELAGVLAVSRRRQGKLTAKHGDERISGLEQLSVAMSNTPTSRHLDLLGDVVDQLDELGRLELAVDLSYDGEEGSARVGFIMKYLERMRTLWITSLNTEGWLSKLWEALEQDQFAMGHVKRMLGSLEELVVIYHPESASETATVLDSQHLESSGTDNLARILQGCSHLRRLYLHQFMLTMRSWNMILEAIPFTDLNELSFVGSNFESGQISRLLD</sequence>
<keyword evidence="3" id="KW-1185">Reference proteome</keyword>
<protein>
    <submittedName>
        <fullName evidence="2">Uncharacterized protein</fullName>
    </submittedName>
</protein>
<evidence type="ECO:0000256" key="1">
    <source>
        <dbReference type="SAM" id="MobiDB-lite"/>
    </source>
</evidence>
<feature type="compositionally biased region" description="Low complexity" evidence="1">
    <location>
        <begin position="260"/>
        <end position="274"/>
    </location>
</feature>
<dbReference type="OrthoDB" id="2349418at2759"/>
<feature type="compositionally biased region" description="Low complexity" evidence="1">
    <location>
        <begin position="285"/>
        <end position="303"/>
    </location>
</feature>
<dbReference type="AlphaFoldDB" id="A0A9P6G2W4"/>
<organism evidence="2 3">
    <name type="scientific">Lunasporangiospora selenospora</name>
    <dbReference type="NCBI Taxonomy" id="979761"/>
    <lineage>
        <taxon>Eukaryota</taxon>
        <taxon>Fungi</taxon>
        <taxon>Fungi incertae sedis</taxon>
        <taxon>Mucoromycota</taxon>
        <taxon>Mortierellomycotina</taxon>
        <taxon>Mortierellomycetes</taxon>
        <taxon>Mortierellales</taxon>
        <taxon>Mortierellaceae</taxon>
        <taxon>Lunasporangiospora</taxon>
    </lineage>
</organism>
<feature type="region of interest" description="Disordered" evidence="1">
    <location>
        <begin position="1"/>
        <end position="40"/>
    </location>
</feature>